<name>A0A1Y1CI91_9BACT</name>
<reference evidence="1 2" key="1">
    <citation type="journal article" date="2018" name="Mar. Genomics">
        <title>Complete genome sequence of Marinifilaceae bacterium strain SPP2, isolated from the Antarctic marine sediment.</title>
        <authorList>
            <person name="Watanabe M."/>
            <person name="Kojima H."/>
            <person name="Fukui M."/>
        </authorList>
    </citation>
    <scope>NUCLEOTIDE SEQUENCE [LARGE SCALE GENOMIC DNA]</scope>
    <source>
        <strain evidence="1 2">SPP2</strain>
    </source>
</reference>
<sequence length="61" mass="6622">MINDLAAKDAIFTVNTGMCCVWATGYIDGTGELKILVSFNNGFMVNAMPQDIVQQCIDFTA</sequence>
<evidence type="ECO:0000313" key="2">
    <source>
        <dbReference type="Proteomes" id="UP000218267"/>
    </source>
</evidence>
<dbReference type="Proteomes" id="UP000218267">
    <property type="component" value="Chromosome"/>
</dbReference>
<accession>A0A1Y1CI91</accession>
<proteinExistence type="predicted"/>
<dbReference type="KEGG" id="mbas:ALGA_1670"/>
<dbReference type="AlphaFoldDB" id="A0A1Y1CI91"/>
<organism evidence="1 2">
    <name type="scientific">Labilibaculum antarcticum</name>
    <dbReference type="NCBI Taxonomy" id="1717717"/>
    <lineage>
        <taxon>Bacteria</taxon>
        <taxon>Pseudomonadati</taxon>
        <taxon>Bacteroidota</taxon>
        <taxon>Bacteroidia</taxon>
        <taxon>Marinilabiliales</taxon>
        <taxon>Marinifilaceae</taxon>
        <taxon>Labilibaculum</taxon>
    </lineage>
</organism>
<gene>
    <name evidence="1" type="ORF">ALGA_1670</name>
</gene>
<evidence type="ECO:0000313" key="1">
    <source>
        <dbReference type="EMBL" id="BAX80045.1"/>
    </source>
</evidence>
<keyword evidence="2" id="KW-1185">Reference proteome</keyword>
<dbReference type="OrthoDB" id="4494979at2"/>
<dbReference type="EMBL" id="AP018042">
    <property type="protein sequence ID" value="BAX80045.1"/>
    <property type="molecule type" value="Genomic_DNA"/>
</dbReference>
<dbReference type="RefSeq" id="WP_096428920.1">
    <property type="nucleotide sequence ID" value="NZ_AP018042.1"/>
</dbReference>
<reference evidence="2" key="2">
    <citation type="journal article" date="2020" name="Antonie Van Leeuwenhoek">
        <title>Labilibaculum antarcticum sp. nov., a novel facultative anaerobic, psychrotorelant bacterium isolated from marine sediment of Antarctica.</title>
        <authorList>
            <person name="Watanabe M."/>
            <person name="Kojima H."/>
            <person name="Fukui M."/>
        </authorList>
    </citation>
    <scope>NUCLEOTIDE SEQUENCE [LARGE SCALE GENOMIC DNA]</scope>
    <source>
        <strain evidence="2">SPP2</strain>
    </source>
</reference>
<protein>
    <submittedName>
        <fullName evidence="1">Uncharacterized protein</fullName>
    </submittedName>
</protein>